<keyword evidence="8" id="KW-0862">Zinc</keyword>
<proteinExistence type="inferred from homology"/>
<evidence type="ECO:0000256" key="8">
    <source>
        <dbReference type="ARBA" id="ARBA00022833"/>
    </source>
</evidence>
<dbReference type="Proteomes" id="UP000653454">
    <property type="component" value="Unassembled WGS sequence"/>
</dbReference>
<feature type="chain" id="PRO_5035847963" evidence="12">
    <location>
        <begin position="21"/>
        <end position="438"/>
    </location>
</feature>
<dbReference type="InterPro" id="IPR057246">
    <property type="entry name" value="CARBOXYPEPT_ZN_1"/>
</dbReference>
<evidence type="ECO:0000256" key="12">
    <source>
        <dbReference type="SAM" id="SignalP"/>
    </source>
</evidence>
<keyword evidence="5" id="KW-0479">Metal-binding</keyword>
<keyword evidence="7" id="KW-0378">Hydrolase</keyword>
<keyword evidence="3" id="KW-0121">Carboxypeptidase</keyword>
<dbReference type="GO" id="GO:0006508">
    <property type="term" value="P:proteolysis"/>
    <property type="evidence" value="ECO:0007669"/>
    <property type="project" value="UniProtKB-KW"/>
</dbReference>
<evidence type="ECO:0000256" key="1">
    <source>
        <dbReference type="ARBA" id="ARBA00001947"/>
    </source>
</evidence>
<dbReference type="GO" id="GO:0005615">
    <property type="term" value="C:extracellular space"/>
    <property type="evidence" value="ECO:0007669"/>
    <property type="project" value="TreeGrafter"/>
</dbReference>
<evidence type="ECO:0000256" key="4">
    <source>
        <dbReference type="ARBA" id="ARBA00022670"/>
    </source>
</evidence>
<dbReference type="Gene3D" id="3.30.70.340">
    <property type="entry name" value="Metallocarboxypeptidase-like"/>
    <property type="match status" value="1"/>
</dbReference>
<dbReference type="InterPro" id="IPR036990">
    <property type="entry name" value="M14A-like_propep"/>
</dbReference>
<dbReference type="Pfam" id="PF02244">
    <property type="entry name" value="Propep_M14"/>
    <property type="match status" value="1"/>
</dbReference>
<evidence type="ECO:0000256" key="3">
    <source>
        <dbReference type="ARBA" id="ARBA00022645"/>
    </source>
</evidence>
<comment type="similarity">
    <text evidence="2 11">Belongs to the peptidase M14 family.</text>
</comment>
<dbReference type="SUPFAM" id="SSF54897">
    <property type="entry name" value="Protease propeptides/inhibitors"/>
    <property type="match status" value="1"/>
</dbReference>
<dbReference type="PANTHER" id="PTHR11705">
    <property type="entry name" value="PROTEASE FAMILY M14 CARBOXYPEPTIDASE A,B"/>
    <property type="match status" value="1"/>
</dbReference>
<evidence type="ECO:0000256" key="2">
    <source>
        <dbReference type="ARBA" id="ARBA00005988"/>
    </source>
</evidence>
<feature type="active site" description="Proton donor/acceptor" evidence="11">
    <location>
        <position position="388"/>
    </location>
</feature>
<comment type="cofactor">
    <cofactor evidence="1">
        <name>Zn(2+)</name>
        <dbReference type="ChEBI" id="CHEBI:29105"/>
    </cofactor>
</comment>
<protein>
    <submittedName>
        <fullName evidence="14">(diamondback moth) hypothetical protein</fullName>
    </submittedName>
</protein>
<evidence type="ECO:0000256" key="11">
    <source>
        <dbReference type="PROSITE-ProRule" id="PRU01379"/>
    </source>
</evidence>
<dbReference type="GO" id="GO:0004181">
    <property type="term" value="F:metallocarboxypeptidase activity"/>
    <property type="evidence" value="ECO:0007669"/>
    <property type="project" value="InterPro"/>
</dbReference>
<dbReference type="InterPro" id="IPR003146">
    <property type="entry name" value="M14A_act_pep"/>
</dbReference>
<evidence type="ECO:0000256" key="5">
    <source>
        <dbReference type="ARBA" id="ARBA00022723"/>
    </source>
</evidence>
<evidence type="ECO:0000313" key="14">
    <source>
        <dbReference type="EMBL" id="CAG9133886.1"/>
    </source>
</evidence>
<evidence type="ECO:0000256" key="10">
    <source>
        <dbReference type="ARBA" id="ARBA00023157"/>
    </source>
</evidence>
<dbReference type="AlphaFoldDB" id="A0A8S4G0I5"/>
<reference evidence="14" key="1">
    <citation type="submission" date="2020-11" db="EMBL/GenBank/DDBJ databases">
        <authorList>
            <person name="Whiteford S."/>
        </authorList>
    </citation>
    <scope>NUCLEOTIDE SEQUENCE</scope>
</reference>
<dbReference type="Pfam" id="PF00246">
    <property type="entry name" value="Peptidase_M14"/>
    <property type="match status" value="1"/>
</dbReference>
<evidence type="ECO:0000259" key="13">
    <source>
        <dbReference type="PROSITE" id="PS52035"/>
    </source>
</evidence>
<dbReference type="PROSITE" id="PS52035">
    <property type="entry name" value="PEPTIDASE_M14"/>
    <property type="match status" value="1"/>
</dbReference>
<dbReference type="SUPFAM" id="SSF53187">
    <property type="entry name" value="Zn-dependent exopeptidases"/>
    <property type="match status" value="1"/>
</dbReference>
<dbReference type="Gene3D" id="3.40.630.10">
    <property type="entry name" value="Zn peptidases"/>
    <property type="match status" value="1"/>
</dbReference>
<feature type="domain" description="Peptidase M14" evidence="13">
    <location>
        <begin position="125"/>
        <end position="427"/>
    </location>
</feature>
<evidence type="ECO:0000313" key="15">
    <source>
        <dbReference type="Proteomes" id="UP000653454"/>
    </source>
</evidence>
<comment type="caution">
    <text evidence="14">The sequence shown here is derived from an EMBL/GenBank/DDBJ whole genome shotgun (WGS) entry which is preliminary data.</text>
</comment>
<dbReference type="PRINTS" id="PR00765">
    <property type="entry name" value="CRBOXYPTASEA"/>
</dbReference>
<organism evidence="14 15">
    <name type="scientific">Plutella xylostella</name>
    <name type="common">Diamondback moth</name>
    <name type="synonym">Plutella maculipennis</name>
    <dbReference type="NCBI Taxonomy" id="51655"/>
    <lineage>
        <taxon>Eukaryota</taxon>
        <taxon>Metazoa</taxon>
        <taxon>Ecdysozoa</taxon>
        <taxon>Arthropoda</taxon>
        <taxon>Hexapoda</taxon>
        <taxon>Insecta</taxon>
        <taxon>Pterygota</taxon>
        <taxon>Neoptera</taxon>
        <taxon>Endopterygota</taxon>
        <taxon>Lepidoptera</taxon>
        <taxon>Glossata</taxon>
        <taxon>Ditrysia</taxon>
        <taxon>Yponomeutoidea</taxon>
        <taxon>Plutellidae</taxon>
        <taxon>Plutella</taxon>
    </lineage>
</organism>
<dbReference type="SMART" id="SM00631">
    <property type="entry name" value="Zn_pept"/>
    <property type="match status" value="1"/>
</dbReference>
<keyword evidence="6 12" id="KW-0732">Signal</keyword>
<name>A0A8S4G0I5_PLUXY</name>
<dbReference type="PANTHER" id="PTHR11705:SF140">
    <property type="entry name" value="FI02848P-RELATED"/>
    <property type="match status" value="1"/>
</dbReference>
<dbReference type="FunFam" id="3.40.630.10:FF:000084">
    <property type="entry name" value="Carboxypeptidase B2"/>
    <property type="match status" value="1"/>
</dbReference>
<dbReference type="PROSITE" id="PS00132">
    <property type="entry name" value="CARBOXYPEPT_ZN_1"/>
    <property type="match status" value="1"/>
</dbReference>
<dbReference type="GO" id="GO:0008270">
    <property type="term" value="F:zinc ion binding"/>
    <property type="evidence" value="ECO:0007669"/>
    <property type="project" value="InterPro"/>
</dbReference>
<evidence type="ECO:0000256" key="6">
    <source>
        <dbReference type="ARBA" id="ARBA00022729"/>
    </source>
</evidence>
<keyword evidence="10" id="KW-1015">Disulfide bond</keyword>
<dbReference type="EMBL" id="CAJHNJ030000069">
    <property type="protein sequence ID" value="CAG9133886.1"/>
    <property type="molecule type" value="Genomic_DNA"/>
</dbReference>
<feature type="signal peptide" evidence="12">
    <location>
        <begin position="1"/>
        <end position="20"/>
    </location>
</feature>
<accession>A0A8S4G0I5</accession>
<evidence type="ECO:0000256" key="7">
    <source>
        <dbReference type="ARBA" id="ARBA00022801"/>
    </source>
</evidence>
<keyword evidence="15" id="KW-1185">Reference proteome</keyword>
<evidence type="ECO:0000256" key="9">
    <source>
        <dbReference type="ARBA" id="ARBA00023049"/>
    </source>
</evidence>
<keyword evidence="9" id="KW-0482">Metalloprotease</keyword>
<sequence length="438" mass="49410">MRATMHRALVFVLLLGVAYAKFESYEGTSVYEFSVKNGAEAKLMQQLEKELDLDIWAHPGPSRPGTVLVPKQMKGEFEYKLKFAGIQHKVQVDNIKEYMELEDKWLTSARSQRANITAAGLSFDRVYTWEDIDQYLDVLGEAYPDTVTVVNGGSSVERRPMKYLKISTTNFQDKSKPVIYMQSLLHAREWITQAASLYAIHRLVIDVTERDMRNDFDWIIVPVANPDGFVHTHGISGTFRYWRKNRSTDYGLLCMGVDLNRNFDVIFGTGSSDNVCSDTFHGAGPFSEPETQVIRDIIAEHKDRMELFLDIHSFGSWILYGYGNGTLPANALYTHLIGVQMAQAIDAVKKSYNPDYVVGNTALMLYEASGSAADYAMSVGVPFSYTYELPGLRFDPGTLFGFLVDPAFIEQAGFETWEGIKVGARYARNSYRARKGLL</sequence>
<gene>
    <name evidence="14" type="ORF">PLXY2_LOCUS12145</name>
</gene>
<dbReference type="InterPro" id="IPR000834">
    <property type="entry name" value="Peptidase_M14"/>
</dbReference>
<keyword evidence="4" id="KW-0645">Protease</keyword>